<dbReference type="EMBL" id="JBHLUK010000066">
    <property type="protein sequence ID" value="MFC0424099.1"/>
    <property type="molecule type" value="Genomic_DNA"/>
</dbReference>
<dbReference type="RefSeq" id="WP_137645308.1">
    <property type="nucleotide sequence ID" value="NZ_BAABRM010000015.1"/>
</dbReference>
<evidence type="ECO:0000313" key="2">
    <source>
        <dbReference type="Proteomes" id="UP001589855"/>
    </source>
</evidence>
<keyword evidence="2" id="KW-1185">Reference proteome</keyword>
<evidence type="ECO:0000313" key="1">
    <source>
        <dbReference type="EMBL" id="MFC0424099.1"/>
    </source>
</evidence>
<dbReference type="Proteomes" id="UP001589855">
    <property type="component" value="Unassembled WGS sequence"/>
</dbReference>
<accession>A0ABV6K4T5</accession>
<gene>
    <name evidence="1" type="ORF">ACFFGS_08215</name>
</gene>
<reference evidence="1 2" key="1">
    <citation type="submission" date="2024-09" db="EMBL/GenBank/DDBJ databases">
        <authorList>
            <person name="Sun Q."/>
            <person name="Mori K."/>
        </authorList>
    </citation>
    <scope>NUCLEOTIDE SEQUENCE [LARGE SCALE GENOMIC DNA]</scope>
    <source>
        <strain evidence="1 2">TBRC 4575</strain>
    </source>
</reference>
<organism evidence="1 2">
    <name type="scientific">Lactiplantibacillus plajomi</name>
    <dbReference type="NCBI Taxonomy" id="1457217"/>
    <lineage>
        <taxon>Bacteria</taxon>
        <taxon>Bacillati</taxon>
        <taxon>Bacillota</taxon>
        <taxon>Bacilli</taxon>
        <taxon>Lactobacillales</taxon>
        <taxon>Lactobacillaceae</taxon>
        <taxon>Lactiplantibacillus</taxon>
    </lineage>
</organism>
<proteinExistence type="predicted"/>
<comment type="caution">
    <text evidence="1">The sequence shown here is derived from an EMBL/GenBank/DDBJ whole genome shotgun (WGS) entry which is preliminary data.</text>
</comment>
<name>A0ABV6K4T5_9LACO</name>
<protein>
    <submittedName>
        <fullName evidence="1">Uncharacterized protein</fullName>
    </submittedName>
</protein>
<sequence length="190" mass="22616">MKEDTMQTFSHQERFNHYLKLMTLTYTTAVTQLQRRYGAVKDDYFNQASYQQFLAGQVRRLQRGNYTRTRDGLCTHHVAENRFSNMADAATIRKYQYPFSYQKSAQLVYADEVEHLILHALIAKETDGQFGYHGYREYLSKDVWAWYVDHQVPQRNWRQRCYGRSLLSKEEALTLFDHLERGPLAQLLKD</sequence>